<feature type="signal peptide" evidence="1">
    <location>
        <begin position="1"/>
        <end position="20"/>
    </location>
</feature>
<keyword evidence="3" id="KW-1185">Reference proteome</keyword>
<accession>A0A9P6FST3</accession>
<comment type="caution">
    <text evidence="2">The sequence shown here is derived from an EMBL/GenBank/DDBJ whole genome shotgun (WGS) entry which is preliminary data.</text>
</comment>
<dbReference type="OrthoDB" id="2416858at2759"/>
<evidence type="ECO:0000313" key="2">
    <source>
        <dbReference type="EMBL" id="KAF9581175.1"/>
    </source>
</evidence>
<proteinExistence type="predicted"/>
<protein>
    <submittedName>
        <fullName evidence="2">Uncharacterized protein</fullName>
    </submittedName>
</protein>
<organism evidence="2 3">
    <name type="scientific">Lunasporangiospora selenospora</name>
    <dbReference type="NCBI Taxonomy" id="979761"/>
    <lineage>
        <taxon>Eukaryota</taxon>
        <taxon>Fungi</taxon>
        <taxon>Fungi incertae sedis</taxon>
        <taxon>Mucoromycota</taxon>
        <taxon>Mortierellomycotina</taxon>
        <taxon>Mortierellomycetes</taxon>
        <taxon>Mortierellales</taxon>
        <taxon>Mortierellaceae</taxon>
        <taxon>Lunasporangiospora</taxon>
    </lineage>
</organism>
<name>A0A9P6FST3_9FUNG</name>
<keyword evidence="1" id="KW-0732">Signal</keyword>
<evidence type="ECO:0000313" key="3">
    <source>
        <dbReference type="Proteomes" id="UP000780801"/>
    </source>
</evidence>
<dbReference type="EMBL" id="JAABOA010001629">
    <property type="protein sequence ID" value="KAF9581175.1"/>
    <property type="molecule type" value="Genomic_DNA"/>
</dbReference>
<gene>
    <name evidence="2" type="ORF">BGW38_001905</name>
</gene>
<dbReference type="AlphaFoldDB" id="A0A9P6FST3"/>
<evidence type="ECO:0000256" key="1">
    <source>
        <dbReference type="SAM" id="SignalP"/>
    </source>
</evidence>
<sequence length="81" mass="8659">MKFNTAVLAASLAVILSVSALPANPEEPVAENALLGGRRECCKYSTGQWCGPQGCCLWRECTRYGGPAQCGYSGCCMKYNC</sequence>
<feature type="chain" id="PRO_5040256551" evidence="1">
    <location>
        <begin position="21"/>
        <end position="81"/>
    </location>
</feature>
<reference evidence="2" key="1">
    <citation type="journal article" date="2020" name="Fungal Divers.">
        <title>Resolving the Mortierellaceae phylogeny through synthesis of multi-gene phylogenetics and phylogenomics.</title>
        <authorList>
            <person name="Vandepol N."/>
            <person name="Liber J."/>
            <person name="Desiro A."/>
            <person name="Na H."/>
            <person name="Kennedy M."/>
            <person name="Barry K."/>
            <person name="Grigoriev I.V."/>
            <person name="Miller A.N."/>
            <person name="O'Donnell K."/>
            <person name="Stajich J.E."/>
            <person name="Bonito G."/>
        </authorList>
    </citation>
    <scope>NUCLEOTIDE SEQUENCE</scope>
    <source>
        <strain evidence="2">KOD1015</strain>
    </source>
</reference>
<dbReference type="Proteomes" id="UP000780801">
    <property type="component" value="Unassembled WGS sequence"/>
</dbReference>